<feature type="binding site" evidence="7">
    <location>
        <position position="303"/>
    </location>
    <ligand>
        <name>ATP</name>
        <dbReference type="ChEBI" id="CHEBI:30616"/>
    </ligand>
</feature>
<keyword evidence="1" id="KW-0808">Transferase</keyword>
<dbReference type="EMBL" id="VYZJ01000182">
    <property type="protein sequence ID" value="NWR17292.1"/>
    <property type="molecule type" value="Genomic_DNA"/>
</dbReference>
<evidence type="ECO:0000256" key="6">
    <source>
        <dbReference type="PROSITE-ProRule" id="PRU00266"/>
    </source>
</evidence>
<sequence>MDREYMTKINHYSQINKCTVVYDTIDKTGPDHDPEFTVVVKINGEEYGRGTGKSIKAAKAVAAKETWEMIDKQHKSPSDMAAADLTTAQTTSSPAPDKNYVCLLNSYSQRTGYAVDYITNCTGDPHVPMYSVSCTISGQLYGKGNGPSIAAAKKAAAKEAYEKVNKEISLTVYSFYNRNKGEYYKVFPLFFSKNTIRSAGSSAKLVEKMKDMAICEKPSPFQVQKLAANFAIVRNKEEEKNVSDSNEGLRDVDTNTGKENGNPHTVNKTFLELFEKIKPIGAGGFGNVFKATLKCDKTTYAIKRVEFTEKVEREAQGLARLSHENIVRYHCSWKGRDRIKYPGSSQNSDQEIPCLFIQMEFCEQGTLENWIVKNSKDRKYHEMAQNKFLQIAKGVECIHSEELIHRDLKPQNIFLSHDKIKIGDFGLVTSVTFETLTENRGTRSYMAPEQTGAKYGKEVDIYALGLIWFEILSAITVHEKSKIWPSARRGELPEYFNKRFPTEASIIKKMLSTDPSGRITITYLLDLLKSVDKEKALRNYSY</sequence>
<evidence type="ECO:0000256" key="1">
    <source>
        <dbReference type="ARBA" id="ARBA00022679"/>
    </source>
</evidence>
<evidence type="ECO:0000259" key="10">
    <source>
        <dbReference type="PROSITE" id="PS50137"/>
    </source>
</evidence>
<dbReference type="Gene3D" id="3.30.200.20">
    <property type="entry name" value="Phosphorylase Kinase, domain 1"/>
    <property type="match status" value="1"/>
</dbReference>
<dbReference type="InterPro" id="IPR008271">
    <property type="entry name" value="Ser/Thr_kinase_AS"/>
</dbReference>
<dbReference type="InterPro" id="IPR014720">
    <property type="entry name" value="dsRBD_dom"/>
</dbReference>
<feature type="domain" description="Protein kinase" evidence="9">
    <location>
        <begin position="274"/>
        <end position="537"/>
    </location>
</feature>
<dbReference type="AlphaFoldDB" id="A0A7K4V483"/>
<dbReference type="SUPFAM" id="SSF56112">
    <property type="entry name" value="Protein kinase-like (PK-like)"/>
    <property type="match status" value="1"/>
</dbReference>
<dbReference type="PANTHER" id="PTHR11042">
    <property type="entry name" value="EUKARYOTIC TRANSLATION INITIATION FACTOR 2-ALPHA KINASE EIF2-ALPHA KINASE -RELATED"/>
    <property type="match status" value="1"/>
</dbReference>
<dbReference type="GO" id="GO:0003723">
    <property type="term" value="F:RNA binding"/>
    <property type="evidence" value="ECO:0007669"/>
    <property type="project" value="UniProtKB-UniRule"/>
</dbReference>
<comment type="caution">
    <text evidence="11">The sequence shown here is derived from an EMBL/GenBank/DDBJ whole genome shotgun (WGS) entry which is preliminary data.</text>
</comment>
<comment type="similarity">
    <text evidence="5">Belongs to the protein kinase superfamily. Ser/Thr protein kinase family. GCN2 subfamily.</text>
</comment>
<evidence type="ECO:0000256" key="8">
    <source>
        <dbReference type="SAM" id="MobiDB-lite"/>
    </source>
</evidence>
<evidence type="ECO:0000256" key="3">
    <source>
        <dbReference type="ARBA" id="ARBA00022777"/>
    </source>
</evidence>
<dbReference type="Gene3D" id="3.30.160.20">
    <property type="match status" value="2"/>
</dbReference>
<dbReference type="Gene3D" id="1.10.510.10">
    <property type="entry name" value="Transferase(Phosphotransferase) domain 1"/>
    <property type="match status" value="1"/>
</dbReference>
<dbReference type="SMART" id="SM00220">
    <property type="entry name" value="S_TKc"/>
    <property type="match status" value="1"/>
</dbReference>
<evidence type="ECO:0000313" key="12">
    <source>
        <dbReference type="Proteomes" id="UP000580681"/>
    </source>
</evidence>
<dbReference type="InterPro" id="IPR011009">
    <property type="entry name" value="Kinase-like_dom_sf"/>
</dbReference>
<evidence type="ECO:0000256" key="4">
    <source>
        <dbReference type="ARBA" id="ARBA00022840"/>
    </source>
</evidence>
<dbReference type="PROSITE" id="PS50137">
    <property type="entry name" value="DS_RBD"/>
    <property type="match status" value="2"/>
</dbReference>
<protein>
    <submittedName>
        <fullName evidence="11">E2AK2 kinase</fullName>
    </submittedName>
</protein>
<reference evidence="11 12" key="1">
    <citation type="submission" date="2019-09" db="EMBL/GenBank/DDBJ databases">
        <title>Bird 10,000 Genomes (B10K) Project - Family phase.</title>
        <authorList>
            <person name="Zhang G."/>
        </authorList>
    </citation>
    <scope>NUCLEOTIDE SEQUENCE [LARGE SCALE GENOMIC DNA]</scope>
    <source>
        <strain evidence="11">B10K-DU-015-11</strain>
        <tissue evidence="11">Mixed tissue sample</tissue>
    </source>
</reference>
<evidence type="ECO:0000256" key="5">
    <source>
        <dbReference type="ARBA" id="ARBA00037982"/>
    </source>
</evidence>
<dbReference type="InterPro" id="IPR017441">
    <property type="entry name" value="Protein_kinase_ATP_BS"/>
</dbReference>
<accession>A0A7K4V483</accession>
<evidence type="ECO:0000256" key="7">
    <source>
        <dbReference type="PROSITE-ProRule" id="PRU10141"/>
    </source>
</evidence>
<keyword evidence="2 7" id="KW-0547">Nucleotide-binding</keyword>
<dbReference type="Pfam" id="PF00069">
    <property type="entry name" value="Pkinase"/>
    <property type="match status" value="1"/>
</dbReference>
<dbReference type="PROSITE" id="PS00108">
    <property type="entry name" value="PROTEIN_KINASE_ST"/>
    <property type="match status" value="1"/>
</dbReference>
<feature type="domain" description="DRBM" evidence="10">
    <location>
        <begin position="4"/>
        <end position="72"/>
    </location>
</feature>
<dbReference type="GO" id="GO:0005524">
    <property type="term" value="F:ATP binding"/>
    <property type="evidence" value="ECO:0007669"/>
    <property type="project" value="UniProtKB-UniRule"/>
</dbReference>
<gene>
    <name evidence="11" type="primary">Eif2ak2</name>
    <name evidence="11" type="ORF">EMBFUC_R08007</name>
</gene>
<name>A0A7K4V483_9EMBE</name>
<dbReference type="SUPFAM" id="SSF54768">
    <property type="entry name" value="dsRNA-binding domain-like"/>
    <property type="match status" value="2"/>
</dbReference>
<dbReference type="PANTHER" id="PTHR11042:SF163">
    <property type="entry name" value="INTERFERON-INDUCED, DOUBLE-STRANDED RNA-ACTIVATED PROTEIN KINASE"/>
    <property type="match status" value="1"/>
</dbReference>
<dbReference type="InterPro" id="IPR000719">
    <property type="entry name" value="Prot_kinase_dom"/>
</dbReference>
<keyword evidence="4 7" id="KW-0067">ATP-binding</keyword>
<keyword evidence="12" id="KW-1185">Reference proteome</keyword>
<dbReference type="GO" id="GO:0004694">
    <property type="term" value="F:eukaryotic translation initiation factor 2alpha kinase activity"/>
    <property type="evidence" value="ECO:0007669"/>
    <property type="project" value="TreeGrafter"/>
</dbReference>
<dbReference type="GO" id="GO:0005737">
    <property type="term" value="C:cytoplasm"/>
    <property type="evidence" value="ECO:0007669"/>
    <property type="project" value="TreeGrafter"/>
</dbReference>
<dbReference type="PROSITE" id="PS00107">
    <property type="entry name" value="PROTEIN_KINASE_ATP"/>
    <property type="match status" value="1"/>
</dbReference>
<dbReference type="Pfam" id="PF00035">
    <property type="entry name" value="dsrm"/>
    <property type="match status" value="2"/>
</dbReference>
<dbReference type="SMART" id="SM00358">
    <property type="entry name" value="DSRM"/>
    <property type="match status" value="2"/>
</dbReference>
<evidence type="ECO:0000259" key="9">
    <source>
        <dbReference type="PROSITE" id="PS50011"/>
    </source>
</evidence>
<dbReference type="GO" id="GO:0005634">
    <property type="term" value="C:nucleus"/>
    <property type="evidence" value="ECO:0007669"/>
    <property type="project" value="TreeGrafter"/>
</dbReference>
<keyword evidence="3 11" id="KW-0418">Kinase</keyword>
<feature type="region of interest" description="Disordered" evidence="8">
    <location>
        <begin position="241"/>
        <end position="262"/>
    </location>
</feature>
<dbReference type="Proteomes" id="UP000580681">
    <property type="component" value="Unassembled WGS sequence"/>
</dbReference>
<evidence type="ECO:0000313" key="11">
    <source>
        <dbReference type="EMBL" id="NWR17292.1"/>
    </source>
</evidence>
<feature type="non-terminal residue" evidence="11">
    <location>
        <position position="1"/>
    </location>
</feature>
<evidence type="ECO:0000256" key="2">
    <source>
        <dbReference type="ARBA" id="ARBA00022741"/>
    </source>
</evidence>
<proteinExistence type="inferred from homology"/>
<feature type="compositionally biased region" description="Basic and acidic residues" evidence="8">
    <location>
        <begin position="241"/>
        <end position="253"/>
    </location>
</feature>
<feature type="domain" description="DRBM" evidence="10">
    <location>
        <begin position="99"/>
        <end position="166"/>
    </location>
</feature>
<feature type="non-terminal residue" evidence="11">
    <location>
        <position position="542"/>
    </location>
</feature>
<organism evidence="11 12">
    <name type="scientific">Emberiza fucata</name>
    <dbReference type="NCBI Taxonomy" id="337179"/>
    <lineage>
        <taxon>Eukaryota</taxon>
        <taxon>Metazoa</taxon>
        <taxon>Chordata</taxon>
        <taxon>Craniata</taxon>
        <taxon>Vertebrata</taxon>
        <taxon>Euteleostomi</taxon>
        <taxon>Archelosauria</taxon>
        <taxon>Archosauria</taxon>
        <taxon>Dinosauria</taxon>
        <taxon>Saurischia</taxon>
        <taxon>Theropoda</taxon>
        <taxon>Coelurosauria</taxon>
        <taxon>Aves</taxon>
        <taxon>Neognathae</taxon>
        <taxon>Neoaves</taxon>
        <taxon>Telluraves</taxon>
        <taxon>Australaves</taxon>
        <taxon>Passeriformes</taxon>
        <taxon>Passeroidea</taxon>
        <taxon>Fringillidae</taxon>
        <taxon>Emberizinae</taxon>
        <taxon>Emberizini</taxon>
        <taxon>Emberiza</taxon>
    </lineage>
</organism>
<dbReference type="InterPro" id="IPR050339">
    <property type="entry name" value="CC_SR_Kinase"/>
</dbReference>
<keyword evidence="6" id="KW-0694">RNA-binding</keyword>
<dbReference type="PROSITE" id="PS50011">
    <property type="entry name" value="PROTEIN_KINASE_DOM"/>
    <property type="match status" value="1"/>
</dbReference>